<reference evidence="1 2" key="1">
    <citation type="submission" date="2016-10" db="EMBL/GenBank/DDBJ databases">
        <authorList>
            <person name="de Groot N.N."/>
        </authorList>
    </citation>
    <scope>NUCLEOTIDE SEQUENCE [LARGE SCALE GENOMIC DNA]</scope>
    <source>
        <strain evidence="1 2">DSM 20475</strain>
    </source>
</reference>
<sequence length="211" mass="23841">MYLSRVEIDLNNRRQLRDLSHLGAYHHWVESGFPQEQAKGIRTRKLWRLDNLNGHRYLLIVSETAPDVGALERYGVPGSVQTKSYDAFLERLEAGMPARFRVTLNPVEALANRAEGRGRIVPLLAIEKQEAFLLKRAQSNGFILEPGEFTIVERGSLLLRKQNQPRIRLNKAVYEGVLTIGDADLFRQALTQGIGKKKAYGFGMMTVIPQG</sequence>
<dbReference type="OrthoDB" id="9795689at2"/>
<dbReference type="NCBIfam" id="TIGR01907">
    <property type="entry name" value="casE_Cse3"/>
    <property type="match status" value="1"/>
</dbReference>
<evidence type="ECO:0000313" key="1">
    <source>
        <dbReference type="EMBL" id="SDD87337.1"/>
    </source>
</evidence>
<dbReference type="Proteomes" id="UP000198995">
    <property type="component" value="Unassembled WGS sequence"/>
</dbReference>
<dbReference type="SUPFAM" id="SSF117987">
    <property type="entry name" value="CRISPR-associated protein"/>
    <property type="match status" value="2"/>
</dbReference>
<dbReference type="RefSeq" id="WP_091792047.1">
    <property type="nucleotide sequence ID" value="NZ_FNAF01000009.1"/>
</dbReference>
<dbReference type="Pfam" id="PF08798">
    <property type="entry name" value="CRISPR_assoc"/>
    <property type="match status" value="1"/>
</dbReference>
<organism evidence="1 2">
    <name type="scientific">Peptococcus niger</name>
    <dbReference type="NCBI Taxonomy" id="2741"/>
    <lineage>
        <taxon>Bacteria</taxon>
        <taxon>Bacillati</taxon>
        <taxon>Bacillota</taxon>
        <taxon>Clostridia</taxon>
        <taxon>Eubacteriales</taxon>
        <taxon>Peptococcaceae</taxon>
        <taxon>Peptococcus</taxon>
    </lineage>
</organism>
<dbReference type="Gene3D" id="3.30.70.1200">
    <property type="entry name" value="Crispr-associated protein, domain 1"/>
    <property type="match status" value="1"/>
</dbReference>
<dbReference type="InterPro" id="IPR010179">
    <property type="entry name" value="CRISPR-assoc_prot_Cse3"/>
</dbReference>
<evidence type="ECO:0000313" key="2">
    <source>
        <dbReference type="Proteomes" id="UP000198995"/>
    </source>
</evidence>
<protein>
    <submittedName>
        <fullName evidence="1">CRISPR system Cascade subunit CasE</fullName>
    </submittedName>
</protein>
<name>A0A1G6YC69_PEPNI</name>
<dbReference type="Gene3D" id="3.30.70.1210">
    <property type="entry name" value="Crispr-associated protein, domain 2"/>
    <property type="match status" value="1"/>
</dbReference>
<dbReference type="EMBL" id="FNAF01000009">
    <property type="protein sequence ID" value="SDD87337.1"/>
    <property type="molecule type" value="Genomic_DNA"/>
</dbReference>
<dbReference type="SMART" id="SM01101">
    <property type="entry name" value="CRISPR_assoc"/>
    <property type="match status" value="1"/>
</dbReference>
<keyword evidence="2" id="KW-1185">Reference proteome</keyword>
<proteinExistence type="predicted"/>
<dbReference type="CDD" id="cd09727">
    <property type="entry name" value="Cas6_I-E"/>
    <property type="match status" value="1"/>
</dbReference>
<gene>
    <name evidence="1" type="ORF">SAMN04489866_10918</name>
</gene>
<dbReference type="AlphaFoldDB" id="A0A1G6YC69"/>
<dbReference type="STRING" id="2741.SAMN04489866_10918"/>
<accession>A0A1G6YC69</accession>